<evidence type="ECO:0000259" key="1">
    <source>
        <dbReference type="Pfam" id="PF07883"/>
    </source>
</evidence>
<dbReference type="InterPro" id="IPR014710">
    <property type="entry name" value="RmlC-like_jellyroll"/>
</dbReference>
<accession>A0A4Y3HT41</accession>
<dbReference type="CDD" id="cd02238">
    <property type="entry name" value="cupin_KdgF"/>
    <property type="match status" value="1"/>
</dbReference>
<gene>
    <name evidence="2" type="primary">kdgF</name>
    <name evidence="2" type="ORF">VIN01S_09890</name>
</gene>
<name>A0A4Y3HT41_9VIBR</name>
<dbReference type="Pfam" id="PF07883">
    <property type="entry name" value="Cupin_2"/>
    <property type="match status" value="1"/>
</dbReference>
<dbReference type="PIRSF" id="PIRSF029883">
    <property type="entry name" value="KdgF"/>
    <property type="match status" value="1"/>
</dbReference>
<feature type="domain" description="Cupin type-2" evidence="1">
    <location>
        <begin position="34"/>
        <end position="93"/>
    </location>
</feature>
<sequence>MNPFFISKEQAWEDLGDGLSRQIVGYTDELMGVRVRFEKGAIGHPHAHEIHDQIGYVICGSFEAEIEGEKKILVAGDAYIAPKHFVHGAVALEEGSELLDLFSPAREDFLK</sequence>
<proteinExistence type="predicted"/>
<evidence type="ECO:0000313" key="3">
    <source>
        <dbReference type="Proteomes" id="UP000318717"/>
    </source>
</evidence>
<evidence type="ECO:0000313" key="2">
    <source>
        <dbReference type="EMBL" id="GEA50185.1"/>
    </source>
</evidence>
<dbReference type="InterPro" id="IPR052535">
    <property type="entry name" value="Bacilysin_H2HPP_isomerase"/>
</dbReference>
<dbReference type="PANTHER" id="PTHR40112">
    <property type="entry name" value="H2HPP ISOMERASE"/>
    <property type="match status" value="1"/>
</dbReference>
<dbReference type="PANTHER" id="PTHR40112:SF1">
    <property type="entry name" value="H2HPP ISOMERASE"/>
    <property type="match status" value="1"/>
</dbReference>
<dbReference type="Proteomes" id="UP000318717">
    <property type="component" value="Unassembled WGS sequence"/>
</dbReference>
<reference evidence="2 3" key="1">
    <citation type="submission" date="2019-06" db="EMBL/GenBank/DDBJ databases">
        <title>Whole genome shotgun sequence of Vibrio inusitatus NBRC 102082.</title>
        <authorList>
            <person name="Hosoyama A."/>
            <person name="Uohara A."/>
            <person name="Ohji S."/>
            <person name="Ichikawa N."/>
        </authorList>
    </citation>
    <scope>NUCLEOTIDE SEQUENCE [LARGE SCALE GENOMIC DNA]</scope>
    <source>
        <strain evidence="2 3">NBRC 102082</strain>
    </source>
</reference>
<dbReference type="SUPFAM" id="SSF51182">
    <property type="entry name" value="RmlC-like cupins"/>
    <property type="match status" value="1"/>
</dbReference>
<dbReference type="OrthoDB" id="9811153at2"/>
<dbReference type="AlphaFoldDB" id="A0A4Y3HT41"/>
<organism evidence="2 3">
    <name type="scientific">Vibrio inusitatus NBRC 102082</name>
    <dbReference type="NCBI Taxonomy" id="1219070"/>
    <lineage>
        <taxon>Bacteria</taxon>
        <taxon>Pseudomonadati</taxon>
        <taxon>Pseudomonadota</taxon>
        <taxon>Gammaproteobacteria</taxon>
        <taxon>Vibrionales</taxon>
        <taxon>Vibrionaceae</taxon>
        <taxon>Vibrio</taxon>
    </lineage>
</organism>
<dbReference type="InterPro" id="IPR011051">
    <property type="entry name" value="RmlC_Cupin_sf"/>
</dbReference>
<protein>
    <submittedName>
        <fullName evidence="2">Pectin degradation protein kdgF</fullName>
    </submittedName>
</protein>
<dbReference type="InterPro" id="IPR013096">
    <property type="entry name" value="Cupin_2"/>
</dbReference>
<dbReference type="Gene3D" id="2.60.120.10">
    <property type="entry name" value="Jelly Rolls"/>
    <property type="match status" value="1"/>
</dbReference>
<dbReference type="RefSeq" id="WP_141344584.1">
    <property type="nucleotide sequence ID" value="NZ_BJLF01000004.1"/>
</dbReference>
<dbReference type="EMBL" id="BJLF01000004">
    <property type="protein sequence ID" value="GEA50185.1"/>
    <property type="molecule type" value="Genomic_DNA"/>
</dbReference>
<dbReference type="InterPro" id="IPR025499">
    <property type="entry name" value="KdgF"/>
</dbReference>
<comment type="caution">
    <text evidence="2">The sequence shown here is derived from an EMBL/GenBank/DDBJ whole genome shotgun (WGS) entry which is preliminary data.</text>
</comment>
<keyword evidence="3" id="KW-1185">Reference proteome</keyword>